<protein>
    <submittedName>
        <fullName evidence="3">Glutaminyl-peptide cyclotransferase</fullName>
    </submittedName>
</protein>
<dbReference type="RefSeq" id="WP_204088119.1">
    <property type="nucleotide sequence ID" value="NZ_CP137757.1"/>
</dbReference>
<name>A0AAU0Q290_9CORY</name>
<feature type="transmembrane region" description="Helical" evidence="2">
    <location>
        <begin position="7"/>
        <end position="31"/>
    </location>
</feature>
<dbReference type="EMBL" id="CP137757">
    <property type="protein sequence ID" value="WPF25442.1"/>
    <property type="molecule type" value="Genomic_DNA"/>
</dbReference>
<keyword evidence="4" id="KW-1185">Reference proteome</keyword>
<dbReference type="AlphaFoldDB" id="A0AAU0Q290"/>
<evidence type="ECO:0000313" key="3">
    <source>
        <dbReference type="EMBL" id="WPF25442.1"/>
    </source>
</evidence>
<dbReference type="SUPFAM" id="SSF50969">
    <property type="entry name" value="YVTN repeat-like/Quinoprotein amine dehydrogenase"/>
    <property type="match status" value="1"/>
</dbReference>
<dbReference type="Pfam" id="PF05096">
    <property type="entry name" value="Glu_cyclase_2"/>
    <property type="match status" value="1"/>
</dbReference>
<dbReference type="PANTHER" id="PTHR31270:SF1">
    <property type="entry name" value="GLUTAMINYL-PEPTIDE CYCLOTRANSFERASE"/>
    <property type="match status" value="1"/>
</dbReference>
<dbReference type="KEGG" id="cpsk:Q0N40_02535"/>
<keyword evidence="2" id="KW-0812">Transmembrane</keyword>
<sequence length="299" mass="32520">MGSRRFRLTFITVLVGIILIAVCGLIIVASWSERSHTSTASGNGPGPSSDGASDAPYRSSLATRGAVPTRSITVLDTLPWPQDAFTEGLDRLPQGQSLVSTGRYGSSEVYFLDDDGHRAHVQHLLRKYFGEGIAATPTSVWQLTWKSGHAIRRDRQSLVETDSAHYEGEGWGLCYDGHNLVMSDGSSRLTRRDPDTFQEHSSLSVTLDGRPVGNINELDCAHDRIVANVWHSDELIVIDPASGRVTSVIDASELTPAREATGENVLNGVASDPEDPAVLYLTGKLWPYMYRVRVDGLGS</sequence>
<evidence type="ECO:0000256" key="1">
    <source>
        <dbReference type="SAM" id="MobiDB-lite"/>
    </source>
</evidence>
<dbReference type="Proteomes" id="UP001174314">
    <property type="component" value="Chromosome"/>
</dbReference>
<dbReference type="GO" id="GO:0016603">
    <property type="term" value="F:glutaminyl-peptide cyclotransferase activity"/>
    <property type="evidence" value="ECO:0007669"/>
    <property type="project" value="InterPro"/>
</dbReference>
<accession>A0AAU0Q290</accession>
<evidence type="ECO:0000256" key="2">
    <source>
        <dbReference type="SAM" id="Phobius"/>
    </source>
</evidence>
<gene>
    <name evidence="3" type="ORF">Q0N40_02535</name>
</gene>
<dbReference type="InterPro" id="IPR007788">
    <property type="entry name" value="QCT"/>
</dbReference>
<proteinExistence type="predicted"/>
<organism evidence="3 4">
    <name type="scientific">Corynebacterium pseudokroppenstedtii</name>
    <dbReference type="NCBI Taxonomy" id="2804917"/>
    <lineage>
        <taxon>Bacteria</taxon>
        <taxon>Bacillati</taxon>
        <taxon>Actinomycetota</taxon>
        <taxon>Actinomycetes</taxon>
        <taxon>Mycobacteriales</taxon>
        <taxon>Corynebacteriaceae</taxon>
        <taxon>Corynebacterium</taxon>
    </lineage>
</organism>
<reference evidence="3 4" key="1">
    <citation type="submission" date="2023-10" db="EMBL/GenBank/DDBJ databases">
        <title>complete genome sequence of Corynebacterium pseudokroppenstedtii P15-C1.</title>
        <authorList>
            <person name="Bruggemann H."/>
            <person name="Poehlein A."/>
        </authorList>
    </citation>
    <scope>NUCLEOTIDE SEQUENCE [LARGE SCALE GENOMIC DNA]</scope>
    <source>
        <strain evidence="3 4">P15_C1</strain>
    </source>
</reference>
<evidence type="ECO:0000313" key="4">
    <source>
        <dbReference type="Proteomes" id="UP001174314"/>
    </source>
</evidence>
<keyword evidence="2" id="KW-0472">Membrane</keyword>
<dbReference type="PANTHER" id="PTHR31270">
    <property type="entry name" value="GLUTAMINYL-PEPTIDE CYCLOTRANSFERASE"/>
    <property type="match status" value="1"/>
</dbReference>
<keyword evidence="2" id="KW-1133">Transmembrane helix</keyword>
<feature type="region of interest" description="Disordered" evidence="1">
    <location>
        <begin position="37"/>
        <end position="64"/>
    </location>
</feature>
<dbReference type="InterPro" id="IPR011044">
    <property type="entry name" value="Quino_amine_DH_bsu"/>
</dbReference>